<accession>A0AAE0L7P2</accession>
<dbReference type="Proteomes" id="UP001190700">
    <property type="component" value="Unassembled WGS sequence"/>
</dbReference>
<gene>
    <name evidence="3" type="ORF">CYMTET_16735</name>
</gene>
<keyword evidence="4" id="KW-1185">Reference proteome</keyword>
<dbReference type="EMBL" id="LGRX02007394">
    <property type="protein sequence ID" value="KAK3275103.1"/>
    <property type="molecule type" value="Genomic_DNA"/>
</dbReference>
<evidence type="ECO:0000259" key="2">
    <source>
        <dbReference type="Pfam" id="PF25273"/>
    </source>
</evidence>
<dbReference type="AlphaFoldDB" id="A0AAE0L7P2"/>
<dbReference type="Pfam" id="PF25273">
    <property type="entry name" value="DUF7869"/>
    <property type="match status" value="1"/>
</dbReference>
<proteinExistence type="predicted"/>
<reference evidence="3 4" key="1">
    <citation type="journal article" date="2015" name="Genome Biol. Evol.">
        <title>Comparative Genomics of a Bacterivorous Green Alga Reveals Evolutionary Causalities and Consequences of Phago-Mixotrophic Mode of Nutrition.</title>
        <authorList>
            <person name="Burns J.A."/>
            <person name="Paasch A."/>
            <person name="Narechania A."/>
            <person name="Kim E."/>
        </authorList>
    </citation>
    <scope>NUCLEOTIDE SEQUENCE [LARGE SCALE GENOMIC DNA]</scope>
    <source>
        <strain evidence="3 4">PLY_AMNH</strain>
    </source>
</reference>
<dbReference type="InterPro" id="IPR057191">
    <property type="entry name" value="DUF7869"/>
</dbReference>
<evidence type="ECO:0000313" key="4">
    <source>
        <dbReference type="Proteomes" id="UP001190700"/>
    </source>
</evidence>
<evidence type="ECO:0000313" key="3">
    <source>
        <dbReference type="EMBL" id="KAK3275103.1"/>
    </source>
</evidence>
<dbReference type="PANTHER" id="PTHR33153:SF3">
    <property type="entry name" value="TRAFFICKING PROTEIN PARTICLE COMPLEX SUBUNIT 11 DOMAIN-CONTAINING PROTEIN"/>
    <property type="match status" value="1"/>
</dbReference>
<organism evidence="3 4">
    <name type="scientific">Cymbomonas tetramitiformis</name>
    <dbReference type="NCBI Taxonomy" id="36881"/>
    <lineage>
        <taxon>Eukaryota</taxon>
        <taxon>Viridiplantae</taxon>
        <taxon>Chlorophyta</taxon>
        <taxon>Pyramimonadophyceae</taxon>
        <taxon>Pyramimonadales</taxon>
        <taxon>Pyramimonadaceae</taxon>
        <taxon>Cymbomonas</taxon>
    </lineage>
</organism>
<feature type="domain" description="DUF7869" evidence="2">
    <location>
        <begin position="287"/>
        <end position="431"/>
    </location>
</feature>
<evidence type="ECO:0000256" key="1">
    <source>
        <dbReference type="SAM" id="MobiDB-lite"/>
    </source>
</evidence>
<sequence length="466" mass="53962">MTANLQKPSDSRATQRSSDSDHTINTQGSSSRKITSVDFNEITQSLETSFSSHSVGDEKSESVLNGKTTKVCSAFYQKVDKISQGYFCDVRERVLSGRTNFIHGLTGSEANRRLSSKKSNDIAFVNKYAAEQGEPQPDKPETHLPSGVTREEIWDEYLDPLSIHDRNSKEVSLPYFYEIWKDKFKSWLKIPKCKRFSQCSVCASIKLLKEGTPKSQLGPYDKMREVHRNQARAEREKFYKHGRKSNMPKSIKENKTWWKYSSVIIDGMTQWTTRLPHFRRMPSYLDRKDFLDVHNMGSIIENVGRFMDFNYANYGDDANFLLNVLHRDVTRIQEHRRKGDGEEPYPMPEVLYVQLDNVGTNKSVMLLAYISWLVMSGAFKKVKVNFLIVGHTHENIDQMFSRISVRLKRKLAMTLDEMMEIAKECFSDGIFTTAVVLDHAKTWVFHSLVFNRSEKQRTPKYQHLVE</sequence>
<feature type="region of interest" description="Disordered" evidence="1">
    <location>
        <begin position="1"/>
        <end position="33"/>
    </location>
</feature>
<protein>
    <recommendedName>
        <fullName evidence="2">DUF7869 domain-containing protein</fullName>
    </recommendedName>
</protein>
<name>A0AAE0L7P2_9CHLO</name>
<comment type="caution">
    <text evidence="3">The sequence shown here is derived from an EMBL/GenBank/DDBJ whole genome shotgun (WGS) entry which is preliminary data.</text>
</comment>
<dbReference type="PANTHER" id="PTHR33153">
    <property type="entry name" value="MYND-TYPE DOMAIN-CONTAINING PROTEIN"/>
    <property type="match status" value="1"/>
</dbReference>